<organism evidence="1 2">
    <name type="scientific">Allochromatium humboldtianum</name>
    <dbReference type="NCBI Taxonomy" id="504901"/>
    <lineage>
        <taxon>Bacteria</taxon>
        <taxon>Pseudomonadati</taxon>
        <taxon>Pseudomonadota</taxon>
        <taxon>Gammaproteobacteria</taxon>
        <taxon>Chromatiales</taxon>
        <taxon>Chromatiaceae</taxon>
        <taxon>Allochromatium</taxon>
    </lineage>
</organism>
<sequence>MISSLATCSQATMNDGERSVPRRAFIGLLALTMSGCAIAPREPYPELSLTVTAPIQIPAGQAHAVLQSGRVVGTSNRLAPYCELEVRRVSGVEPQLITHGDFQVDRLRHSVLLDPTTRLPAFIFGSSCADPLYQESIWQLHSDMPSEVLFLRCIAPYFHCTLGPPLTPEQVQQQVGRYLRVQTSDPAVLSHAPATTTPPPD</sequence>
<dbReference type="RefSeq" id="WP_176975748.1">
    <property type="nucleotide sequence ID" value="NZ_JABZEO010000004.1"/>
</dbReference>
<name>A0A850RHA0_9GAMM</name>
<comment type="caution">
    <text evidence="1">The sequence shown here is derived from an EMBL/GenBank/DDBJ whole genome shotgun (WGS) entry which is preliminary data.</text>
</comment>
<keyword evidence="2" id="KW-1185">Reference proteome</keyword>
<gene>
    <name evidence="1" type="ORF">HW932_06820</name>
</gene>
<accession>A0A850RHA0</accession>
<dbReference type="EMBL" id="JABZEO010000004">
    <property type="protein sequence ID" value="NVZ08971.1"/>
    <property type="molecule type" value="Genomic_DNA"/>
</dbReference>
<proteinExistence type="predicted"/>
<evidence type="ECO:0000313" key="1">
    <source>
        <dbReference type="EMBL" id="NVZ08971.1"/>
    </source>
</evidence>
<dbReference type="Proteomes" id="UP000592294">
    <property type="component" value="Unassembled WGS sequence"/>
</dbReference>
<reference evidence="1 2" key="1">
    <citation type="submission" date="2020-06" db="EMBL/GenBank/DDBJ databases">
        <title>Whole-genome sequence of Allochromatium humboldtianum DSM 21881, type strain.</title>
        <authorList>
            <person name="Kyndt J.A."/>
            <person name="Meyer T.E."/>
        </authorList>
    </citation>
    <scope>NUCLEOTIDE SEQUENCE [LARGE SCALE GENOMIC DNA]</scope>
    <source>
        <strain evidence="1 2">DSM 21881</strain>
    </source>
</reference>
<protein>
    <submittedName>
        <fullName evidence="1">Uncharacterized protein</fullName>
    </submittedName>
</protein>
<evidence type="ECO:0000313" key="2">
    <source>
        <dbReference type="Proteomes" id="UP000592294"/>
    </source>
</evidence>
<dbReference type="AlphaFoldDB" id="A0A850RHA0"/>